<dbReference type="FunFam" id="3.40.50.300:FF:000016">
    <property type="entry name" value="Oligopeptide ABC transporter ATP-binding component"/>
    <property type="match status" value="1"/>
</dbReference>
<dbReference type="InterPro" id="IPR003439">
    <property type="entry name" value="ABC_transporter-like_ATP-bd"/>
</dbReference>
<dbReference type="PROSITE" id="PS50893">
    <property type="entry name" value="ABC_TRANSPORTER_2"/>
    <property type="match status" value="1"/>
</dbReference>
<evidence type="ECO:0000313" key="7">
    <source>
        <dbReference type="EMBL" id="EET08492.1"/>
    </source>
</evidence>
<reference evidence="7" key="1">
    <citation type="submission" date="2009-05" db="EMBL/GenBank/DDBJ databases">
        <authorList>
            <person name="Harkins D.M."/>
            <person name="DeShazer D."/>
            <person name="Woods D.E."/>
            <person name="Brinkac L.M."/>
            <person name="Brown K.A."/>
            <person name="Hung G.C."/>
            <person name="Tuanyok A."/>
            <person name="Zhang B."/>
            <person name="Nierman W.C."/>
        </authorList>
    </citation>
    <scope>NUCLEOTIDE SEQUENCE [LARGE SCALE GENOMIC DNA]</scope>
    <source>
        <strain evidence="7">1710a</strain>
    </source>
</reference>
<dbReference type="GO" id="GO:0005524">
    <property type="term" value="F:ATP binding"/>
    <property type="evidence" value="ECO:0007669"/>
    <property type="project" value="UniProtKB-KW"/>
</dbReference>
<dbReference type="InterPro" id="IPR017871">
    <property type="entry name" value="ABC_transporter-like_CS"/>
</dbReference>
<dbReference type="Proteomes" id="UP000001812">
    <property type="component" value="Chromosome I"/>
</dbReference>
<dbReference type="InterPro" id="IPR003593">
    <property type="entry name" value="AAA+_ATPase"/>
</dbReference>
<name>A0A0E1WFX6_BURPE</name>
<keyword evidence="5 7" id="KW-0067">ATP-binding</keyword>
<evidence type="ECO:0000256" key="2">
    <source>
        <dbReference type="ARBA" id="ARBA00022475"/>
    </source>
</evidence>
<dbReference type="RefSeq" id="WP_004523051.1">
    <property type="nucleotide sequence ID" value="NZ_CM000832.1"/>
</dbReference>
<dbReference type="InterPro" id="IPR050319">
    <property type="entry name" value="ABC_transp_ATP-bind"/>
</dbReference>
<gene>
    <name evidence="7" type="primary">dppF</name>
    <name evidence="7" type="ORF">BURPS1710A_0514</name>
</gene>
<dbReference type="GeneID" id="93058764"/>
<dbReference type="PROSITE" id="PS00211">
    <property type="entry name" value="ABC_TRANSPORTER_1"/>
    <property type="match status" value="1"/>
</dbReference>
<keyword evidence="4" id="KW-0547">Nucleotide-binding</keyword>
<evidence type="ECO:0000256" key="5">
    <source>
        <dbReference type="ARBA" id="ARBA00022840"/>
    </source>
</evidence>
<dbReference type="GO" id="GO:0015833">
    <property type="term" value="P:peptide transport"/>
    <property type="evidence" value="ECO:0007669"/>
    <property type="project" value="InterPro"/>
</dbReference>
<keyword evidence="1" id="KW-0813">Transport</keyword>
<organism evidence="7">
    <name type="scientific">Burkholderia pseudomallei 1710a</name>
    <dbReference type="NCBI Taxonomy" id="320371"/>
    <lineage>
        <taxon>Bacteria</taxon>
        <taxon>Pseudomonadati</taxon>
        <taxon>Pseudomonadota</taxon>
        <taxon>Betaproteobacteria</taxon>
        <taxon>Burkholderiales</taxon>
        <taxon>Burkholderiaceae</taxon>
        <taxon>Burkholderia</taxon>
        <taxon>pseudomallei group</taxon>
    </lineage>
</organism>
<feature type="domain" description="ABC transporter" evidence="6">
    <location>
        <begin position="18"/>
        <end position="266"/>
    </location>
</feature>
<dbReference type="SUPFAM" id="SSF52540">
    <property type="entry name" value="P-loop containing nucleoside triphosphate hydrolases"/>
    <property type="match status" value="1"/>
</dbReference>
<dbReference type="InterPro" id="IPR013563">
    <property type="entry name" value="Oligopep_ABC_C"/>
</dbReference>
<dbReference type="NCBIfam" id="NF008453">
    <property type="entry name" value="PRK11308.1"/>
    <property type="match status" value="1"/>
</dbReference>
<dbReference type="HOGENOM" id="CLU_000604_1_23_4"/>
<dbReference type="GO" id="GO:0016887">
    <property type="term" value="F:ATP hydrolysis activity"/>
    <property type="evidence" value="ECO:0007669"/>
    <property type="project" value="InterPro"/>
</dbReference>
<dbReference type="SMART" id="SM00382">
    <property type="entry name" value="AAA"/>
    <property type="match status" value="1"/>
</dbReference>
<keyword evidence="3" id="KW-0472">Membrane</keyword>
<evidence type="ECO:0000256" key="4">
    <source>
        <dbReference type="ARBA" id="ARBA00022741"/>
    </source>
</evidence>
<proteinExistence type="predicted"/>
<evidence type="ECO:0000256" key="3">
    <source>
        <dbReference type="ARBA" id="ARBA00022519"/>
    </source>
</evidence>
<dbReference type="Pfam" id="PF08352">
    <property type="entry name" value="oligo_HPY"/>
    <property type="match status" value="1"/>
</dbReference>
<sequence length="338" mass="37299">MNAVHETRESAARNDVVLVADQLAKHYAVRRGMFGHGTVKALNGVSFSLARGKTLAVVGESGCGKSTLARQLTMIEPPSAGHLSIDGRDVAGADRETVAALRRRVQMVFQNPFASLNPRKTVEQTLAEPLAINTRLTAAERAQRIAQIMRTVGLRPEHAKRYPHMFSGGQRQRVAIARAMILDPQIVVADEPVSALDVSIQAQILNLFMDLQEQFKTSYVFISHNLSVVEHIADDVMVMYFGSVAELGDKKTIYARPRHPYTRALMSATPAIFEADRKIQIKLQGEMPSPLNPPSGCAFHQRCPYAVERCRVEEPKLRDVDGRLVACHRAEEVGEANA</sequence>
<dbReference type="NCBIfam" id="TIGR01727">
    <property type="entry name" value="oligo_HPY"/>
    <property type="match status" value="1"/>
</dbReference>
<dbReference type="GO" id="GO:0055085">
    <property type="term" value="P:transmembrane transport"/>
    <property type="evidence" value="ECO:0007669"/>
    <property type="project" value="UniProtKB-ARBA"/>
</dbReference>
<dbReference type="EMBL" id="CM000832">
    <property type="protein sequence ID" value="EET08492.1"/>
    <property type="molecule type" value="Genomic_DNA"/>
</dbReference>
<evidence type="ECO:0000259" key="6">
    <source>
        <dbReference type="PROSITE" id="PS50893"/>
    </source>
</evidence>
<dbReference type="InterPro" id="IPR027417">
    <property type="entry name" value="P-loop_NTPase"/>
</dbReference>
<dbReference type="Pfam" id="PF00005">
    <property type="entry name" value="ABC_tran"/>
    <property type="match status" value="1"/>
</dbReference>
<dbReference type="AlphaFoldDB" id="A0A0E1WFX6"/>
<keyword evidence="3" id="KW-0997">Cell inner membrane</keyword>
<accession>A0A0E1WFX6</accession>
<dbReference type="PANTHER" id="PTHR43776">
    <property type="entry name" value="TRANSPORT ATP-BINDING PROTEIN"/>
    <property type="match status" value="1"/>
</dbReference>
<evidence type="ECO:0000256" key="1">
    <source>
        <dbReference type="ARBA" id="ARBA00022448"/>
    </source>
</evidence>
<dbReference type="Gene3D" id="3.40.50.300">
    <property type="entry name" value="P-loop containing nucleotide triphosphate hydrolases"/>
    <property type="match status" value="1"/>
</dbReference>
<dbReference type="CDD" id="cd03257">
    <property type="entry name" value="ABC_NikE_OppD_transporters"/>
    <property type="match status" value="1"/>
</dbReference>
<protein>
    <submittedName>
        <fullName evidence="7">Dipeptide ABC transporter, ATP-binding protein DppF</fullName>
    </submittedName>
</protein>
<keyword evidence="2" id="KW-1003">Cell membrane</keyword>
<dbReference type="PANTHER" id="PTHR43776:SF6">
    <property type="entry name" value="DIPEPTIDE TRANSPORT ATP-BINDING PROTEIN DPPF"/>
    <property type="match status" value="1"/>
</dbReference>